<dbReference type="AlphaFoldDB" id="A0A4Q7KIG1"/>
<keyword evidence="6 7" id="KW-0472">Membrane</keyword>
<feature type="transmembrane region" description="Helical" evidence="7">
    <location>
        <begin position="333"/>
        <end position="355"/>
    </location>
</feature>
<keyword evidence="3" id="KW-1003">Cell membrane</keyword>
<evidence type="ECO:0000256" key="6">
    <source>
        <dbReference type="ARBA" id="ARBA00023136"/>
    </source>
</evidence>
<keyword evidence="10" id="KW-1185">Reference proteome</keyword>
<comment type="caution">
    <text evidence="9">The sequence shown here is derived from an EMBL/GenBank/DDBJ whole genome shotgun (WGS) entry which is preliminary data.</text>
</comment>
<dbReference type="InterPro" id="IPR011701">
    <property type="entry name" value="MFS"/>
</dbReference>
<feature type="domain" description="Major facilitator superfamily (MFS) profile" evidence="8">
    <location>
        <begin position="19"/>
        <end position="503"/>
    </location>
</feature>
<feature type="transmembrane region" description="Helical" evidence="7">
    <location>
        <begin position="110"/>
        <end position="131"/>
    </location>
</feature>
<dbReference type="Pfam" id="PF07690">
    <property type="entry name" value="MFS_1"/>
    <property type="match status" value="1"/>
</dbReference>
<comment type="subcellular location">
    <subcellularLocation>
        <location evidence="1">Cell membrane</location>
        <topology evidence="1">Multi-pass membrane protein</topology>
    </subcellularLocation>
</comment>
<dbReference type="Gene3D" id="1.20.1720.10">
    <property type="entry name" value="Multidrug resistance protein D"/>
    <property type="match status" value="1"/>
</dbReference>
<dbReference type="PANTHER" id="PTHR42718:SF47">
    <property type="entry name" value="METHYL VIOLOGEN RESISTANCE PROTEIN SMVA"/>
    <property type="match status" value="1"/>
</dbReference>
<evidence type="ECO:0000313" key="10">
    <source>
        <dbReference type="Proteomes" id="UP000294257"/>
    </source>
</evidence>
<dbReference type="Proteomes" id="UP000294257">
    <property type="component" value="Unassembled WGS sequence"/>
</dbReference>
<feature type="transmembrane region" description="Helical" evidence="7">
    <location>
        <begin position="308"/>
        <end position="326"/>
    </location>
</feature>
<dbReference type="SUPFAM" id="SSF103473">
    <property type="entry name" value="MFS general substrate transporter"/>
    <property type="match status" value="1"/>
</dbReference>
<dbReference type="InterPro" id="IPR036259">
    <property type="entry name" value="MFS_trans_sf"/>
</dbReference>
<evidence type="ECO:0000256" key="4">
    <source>
        <dbReference type="ARBA" id="ARBA00022692"/>
    </source>
</evidence>
<feature type="transmembrane region" description="Helical" evidence="7">
    <location>
        <begin position="206"/>
        <end position="224"/>
    </location>
</feature>
<sequence>MSMTRSETTERAGRKEWIGLAVLSLPTLLIAMDFTALHLAVPALSAELRPSSTQMLWIVDIYGFLVAGLLVPMGTLGDRIGRRRLLLAGATAFGAASILAAFSTSAEMLIVARALLGITGATLLPSTLALITNMFRDPIQRRLAIAVWSANFMIGGVIGPLVGGALLESFWWGAVFLAAVPVMILLLVFGRVVLPEFRSDAAGRADLGSVAMAMATVLPVVYGIKEIVNHGVSVVALLSVGVGAAAGWAFVRRQRRLSHPMLDLTLFADRGFSVSLGAQTTGLFVLSAAQFFVMQYLQLVIGLSPLRAGIWTIPAMVAGIAGTLVVPTLSRRFSAASLITVSLATGVLGLLIVSAAGTADLGLVVVGFTVLNLAINPAMTLTYDLIIGSAPPERAGTASGTAETGNELGIALGVAIAGSIGAAVYRGLVSGDSLPAAAPPEARDTLGSAVAAAGNLPSGTGAELLAVTRDAFTNGMQVTGIVLAALLAGVTIAVARLLRRPARV</sequence>
<evidence type="ECO:0000256" key="3">
    <source>
        <dbReference type="ARBA" id="ARBA00022475"/>
    </source>
</evidence>
<evidence type="ECO:0000256" key="2">
    <source>
        <dbReference type="ARBA" id="ARBA00022448"/>
    </source>
</evidence>
<feature type="transmembrane region" description="Helical" evidence="7">
    <location>
        <begin position="230"/>
        <end position="251"/>
    </location>
</feature>
<dbReference type="GO" id="GO:0005886">
    <property type="term" value="C:plasma membrane"/>
    <property type="evidence" value="ECO:0007669"/>
    <property type="project" value="UniProtKB-SubCell"/>
</dbReference>
<protein>
    <submittedName>
        <fullName evidence="9">DHA2 family multidrug resistance protein-like MFS transporter</fullName>
    </submittedName>
</protein>
<evidence type="ECO:0000256" key="5">
    <source>
        <dbReference type="ARBA" id="ARBA00022989"/>
    </source>
</evidence>
<keyword evidence="4 7" id="KW-0812">Transmembrane</keyword>
<evidence type="ECO:0000313" key="9">
    <source>
        <dbReference type="EMBL" id="RZS34374.1"/>
    </source>
</evidence>
<evidence type="ECO:0000259" key="8">
    <source>
        <dbReference type="PROSITE" id="PS50850"/>
    </source>
</evidence>
<feature type="transmembrane region" description="Helical" evidence="7">
    <location>
        <begin position="408"/>
        <end position="425"/>
    </location>
</feature>
<evidence type="ECO:0000256" key="1">
    <source>
        <dbReference type="ARBA" id="ARBA00004651"/>
    </source>
</evidence>
<dbReference type="CDD" id="cd17321">
    <property type="entry name" value="MFS_MMR_MDR_like"/>
    <property type="match status" value="1"/>
</dbReference>
<feature type="transmembrane region" description="Helical" evidence="7">
    <location>
        <begin position="169"/>
        <end position="194"/>
    </location>
</feature>
<evidence type="ECO:0000256" key="7">
    <source>
        <dbReference type="SAM" id="Phobius"/>
    </source>
</evidence>
<keyword evidence="5 7" id="KW-1133">Transmembrane helix</keyword>
<dbReference type="InterPro" id="IPR020846">
    <property type="entry name" value="MFS_dom"/>
</dbReference>
<proteinExistence type="predicted"/>
<reference evidence="9 10" key="1">
    <citation type="submission" date="2019-02" db="EMBL/GenBank/DDBJ databases">
        <title>Genomic Encyclopedia of Type Strains, Phase IV (KMG-IV): sequencing the most valuable type-strain genomes for metagenomic binning, comparative biology and taxonomic classification.</title>
        <authorList>
            <person name="Goeker M."/>
        </authorList>
    </citation>
    <scope>NUCLEOTIDE SEQUENCE [LARGE SCALE GENOMIC DNA]</scope>
    <source>
        <strain evidence="9 10">DSM 101727</strain>
    </source>
</reference>
<keyword evidence="2" id="KW-0813">Transport</keyword>
<gene>
    <name evidence="9" type="ORF">EV193_109161</name>
</gene>
<name>A0A4Q7KIG1_9PSEU</name>
<dbReference type="GO" id="GO:0022857">
    <property type="term" value="F:transmembrane transporter activity"/>
    <property type="evidence" value="ECO:0007669"/>
    <property type="project" value="InterPro"/>
</dbReference>
<dbReference type="PROSITE" id="PS50850">
    <property type="entry name" value="MFS"/>
    <property type="match status" value="1"/>
</dbReference>
<accession>A0A4Q7KIG1</accession>
<feature type="transmembrane region" description="Helical" evidence="7">
    <location>
        <begin position="55"/>
        <end position="73"/>
    </location>
</feature>
<feature type="transmembrane region" description="Helical" evidence="7">
    <location>
        <begin position="478"/>
        <end position="498"/>
    </location>
</feature>
<dbReference type="PANTHER" id="PTHR42718">
    <property type="entry name" value="MAJOR FACILITATOR SUPERFAMILY MULTIDRUG TRANSPORTER MFSC"/>
    <property type="match status" value="1"/>
</dbReference>
<feature type="transmembrane region" description="Helical" evidence="7">
    <location>
        <begin position="361"/>
        <end position="387"/>
    </location>
</feature>
<feature type="transmembrane region" description="Helical" evidence="7">
    <location>
        <begin position="85"/>
        <end position="104"/>
    </location>
</feature>
<dbReference type="EMBL" id="SGWQ01000009">
    <property type="protein sequence ID" value="RZS34374.1"/>
    <property type="molecule type" value="Genomic_DNA"/>
</dbReference>
<feature type="transmembrane region" description="Helical" evidence="7">
    <location>
        <begin position="143"/>
        <end position="163"/>
    </location>
</feature>
<dbReference type="Gene3D" id="1.20.1250.20">
    <property type="entry name" value="MFS general substrate transporter like domains"/>
    <property type="match status" value="1"/>
</dbReference>
<feature type="transmembrane region" description="Helical" evidence="7">
    <location>
        <begin position="272"/>
        <end position="296"/>
    </location>
</feature>
<organism evidence="9 10">
    <name type="scientific">Herbihabitans rhizosphaerae</name>
    <dbReference type="NCBI Taxonomy" id="1872711"/>
    <lineage>
        <taxon>Bacteria</taxon>
        <taxon>Bacillati</taxon>
        <taxon>Actinomycetota</taxon>
        <taxon>Actinomycetes</taxon>
        <taxon>Pseudonocardiales</taxon>
        <taxon>Pseudonocardiaceae</taxon>
        <taxon>Herbihabitans</taxon>
    </lineage>
</organism>